<comment type="cofactor">
    <cofactor evidence="1 8">
        <name>heme</name>
        <dbReference type="ChEBI" id="CHEBI:30413"/>
    </cofactor>
</comment>
<dbReference type="Pfam" id="PF00067">
    <property type="entry name" value="p450"/>
    <property type="match status" value="1"/>
</dbReference>
<dbReference type="GO" id="GO:0016125">
    <property type="term" value="P:sterol metabolic process"/>
    <property type="evidence" value="ECO:0007669"/>
    <property type="project" value="TreeGrafter"/>
</dbReference>
<reference evidence="11" key="1">
    <citation type="submission" date="2017-08" db="EMBL/GenBank/DDBJ databases">
        <title>Direct submision.</title>
        <authorList>
            <person name="Kim S.-J."/>
            <person name="Rhee S.-K."/>
        </authorList>
    </citation>
    <scope>NUCLEOTIDE SEQUENCE [LARGE SCALE GENOMIC DNA]</scope>
    <source>
        <strain evidence="11">GI5</strain>
    </source>
</reference>
<accession>A0A2K9LRH2</accession>
<dbReference type="CDD" id="cd11045">
    <property type="entry name" value="CYP136-like"/>
    <property type="match status" value="1"/>
</dbReference>
<dbReference type="InterPro" id="IPR002403">
    <property type="entry name" value="Cyt_P450_E_grp-IV"/>
</dbReference>
<name>A0A2K9LRH2_9GAMM</name>
<keyword evidence="4 8" id="KW-0479">Metal-binding</keyword>
<dbReference type="AlphaFoldDB" id="A0A2K9LRH2"/>
<gene>
    <name evidence="10" type="ORF">Kalk_06690</name>
</gene>
<dbReference type="SUPFAM" id="SSF48264">
    <property type="entry name" value="Cytochrome P450"/>
    <property type="match status" value="1"/>
</dbReference>
<dbReference type="EMBL" id="CP022684">
    <property type="protein sequence ID" value="AUM14867.1"/>
    <property type="molecule type" value="Genomic_DNA"/>
</dbReference>
<evidence type="ECO:0000256" key="2">
    <source>
        <dbReference type="ARBA" id="ARBA00010617"/>
    </source>
</evidence>
<dbReference type="GO" id="GO:0004497">
    <property type="term" value="F:monooxygenase activity"/>
    <property type="evidence" value="ECO:0007669"/>
    <property type="project" value="UniProtKB-KW"/>
</dbReference>
<dbReference type="Gene3D" id="1.10.630.10">
    <property type="entry name" value="Cytochrome P450"/>
    <property type="match status" value="1"/>
</dbReference>
<dbReference type="GO" id="GO:0020037">
    <property type="term" value="F:heme binding"/>
    <property type="evidence" value="ECO:0007669"/>
    <property type="project" value="InterPro"/>
</dbReference>
<dbReference type="InterPro" id="IPR001128">
    <property type="entry name" value="Cyt_P450"/>
</dbReference>
<dbReference type="InterPro" id="IPR017972">
    <property type="entry name" value="Cyt_P450_CS"/>
</dbReference>
<keyword evidence="11" id="KW-1185">Reference proteome</keyword>
<evidence type="ECO:0000256" key="9">
    <source>
        <dbReference type="RuleBase" id="RU000461"/>
    </source>
</evidence>
<dbReference type="GO" id="GO:0005506">
    <property type="term" value="F:iron ion binding"/>
    <property type="evidence" value="ECO:0007669"/>
    <property type="project" value="InterPro"/>
</dbReference>
<dbReference type="OrthoDB" id="9764248at2"/>
<dbReference type="PRINTS" id="PR00465">
    <property type="entry name" value="EP450IV"/>
</dbReference>
<evidence type="ECO:0000313" key="10">
    <source>
        <dbReference type="EMBL" id="AUM14867.1"/>
    </source>
</evidence>
<protein>
    <submittedName>
        <fullName evidence="10">Cytochrome P450</fullName>
    </submittedName>
</protein>
<dbReference type="Proteomes" id="UP000235116">
    <property type="component" value="Chromosome"/>
</dbReference>
<keyword evidence="3 8" id="KW-0349">Heme</keyword>
<keyword evidence="5 9" id="KW-0560">Oxidoreductase</keyword>
<evidence type="ECO:0000256" key="4">
    <source>
        <dbReference type="ARBA" id="ARBA00022723"/>
    </source>
</evidence>
<dbReference type="PANTHER" id="PTHR24286">
    <property type="entry name" value="CYTOCHROME P450 26"/>
    <property type="match status" value="1"/>
</dbReference>
<evidence type="ECO:0000256" key="5">
    <source>
        <dbReference type="ARBA" id="ARBA00023002"/>
    </source>
</evidence>
<evidence type="ECO:0000256" key="8">
    <source>
        <dbReference type="PIRSR" id="PIRSR602403-1"/>
    </source>
</evidence>
<dbReference type="GO" id="GO:0016705">
    <property type="term" value="F:oxidoreductase activity, acting on paired donors, with incorporation or reduction of molecular oxygen"/>
    <property type="evidence" value="ECO:0007669"/>
    <property type="project" value="InterPro"/>
</dbReference>
<comment type="similarity">
    <text evidence="2 9">Belongs to the cytochrome P450 family.</text>
</comment>
<dbReference type="PRINTS" id="PR00385">
    <property type="entry name" value="P450"/>
</dbReference>
<dbReference type="PROSITE" id="PS00086">
    <property type="entry name" value="CYTOCHROME_P450"/>
    <property type="match status" value="1"/>
</dbReference>
<evidence type="ECO:0000256" key="7">
    <source>
        <dbReference type="ARBA" id="ARBA00023033"/>
    </source>
</evidence>
<organism evidence="10 11">
    <name type="scientific">Ketobacter alkanivorans</name>
    <dbReference type="NCBI Taxonomy" id="1917421"/>
    <lineage>
        <taxon>Bacteria</taxon>
        <taxon>Pseudomonadati</taxon>
        <taxon>Pseudomonadota</taxon>
        <taxon>Gammaproteobacteria</taxon>
        <taxon>Pseudomonadales</taxon>
        <taxon>Ketobacteraceae</taxon>
        <taxon>Ketobacter</taxon>
    </lineage>
</organism>
<feature type="binding site" description="axial binding residue" evidence="8">
    <location>
        <position position="397"/>
    </location>
    <ligand>
        <name>heme</name>
        <dbReference type="ChEBI" id="CHEBI:30413"/>
    </ligand>
    <ligandPart>
        <name>Fe</name>
        <dbReference type="ChEBI" id="CHEBI:18248"/>
    </ligandPart>
</feature>
<dbReference type="KEGG" id="kak:Kalk_06690"/>
<dbReference type="InterPro" id="IPR036396">
    <property type="entry name" value="Cyt_P450_sf"/>
</dbReference>
<sequence>MDLVATHRAGQRLKQTLPGEKGLPLLGHSLDFLYRPVETALRFERKHGPVFWLSIFGMTAVVLVGPEANKLVLLDREKAFSNSKGWDFFIGQFFKRGIMLLDFDEHRFHRGIMQAAFKKQALMQYVDRMNPVIEYSMRQWSQQRSQQKFMVLSSVKQMTLNIATEVFMGEHLGPETDKINQAFVDCVLAGTALIRYPVPGGRWSRGLKARKTLAAFFGSRIAERRHNPGPDLFSQLCLAEDENGQRFTDEDVVNHMIFLMMAAHDTSTLTISAMFYYLAKHPQWQQRLRTESQSLNKPAVSYEDLDQLTGIEQVMKEALRLMPPVHGIPRRTVKPVEFNGVTIPADTFIIVSPYVTHHMEQHWPNPEHFDPERFGSEADKLQHPYQYVPFGGGAHKCIGLHFAELQIKTIMHQVLLNYRWEVPARYTMPVNFTTLPNPADGLPVTLTRIKS</sequence>
<dbReference type="PANTHER" id="PTHR24286:SF24">
    <property type="entry name" value="LANOSTEROL 14-ALPHA DEMETHYLASE"/>
    <property type="match status" value="1"/>
</dbReference>
<evidence type="ECO:0000256" key="3">
    <source>
        <dbReference type="ARBA" id="ARBA00022617"/>
    </source>
</evidence>
<evidence type="ECO:0000313" key="11">
    <source>
        <dbReference type="Proteomes" id="UP000235116"/>
    </source>
</evidence>
<keyword evidence="6 8" id="KW-0408">Iron</keyword>
<evidence type="ECO:0000256" key="1">
    <source>
        <dbReference type="ARBA" id="ARBA00001971"/>
    </source>
</evidence>
<proteinExistence type="inferred from homology"/>
<keyword evidence="7 9" id="KW-0503">Monooxygenase</keyword>
<evidence type="ECO:0000256" key="6">
    <source>
        <dbReference type="ARBA" id="ARBA00023004"/>
    </source>
</evidence>